<evidence type="ECO:0000259" key="6">
    <source>
        <dbReference type="PROSITE" id="PS50893"/>
    </source>
</evidence>
<dbReference type="PANTHER" id="PTHR43875:SF1">
    <property type="entry name" value="OSMOPROTECTIVE COMPOUNDS UPTAKE ATP-BINDING PROTEIN GGTA"/>
    <property type="match status" value="1"/>
</dbReference>
<feature type="domain" description="ABC transporter" evidence="6">
    <location>
        <begin position="4"/>
        <end position="234"/>
    </location>
</feature>
<dbReference type="PANTHER" id="PTHR43875">
    <property type="entry name" value="MALTODEXTRIN IMPORT ATP-BINDING PROTEIN MSMX"/>
    <property type="match status" value="1"/>
</dbReference>
<comment type="subcellular location">
    <subcellularLocation>
        <location evidence="1">Cell inner membrane</location>
        <topology evidence="1">Peripheral membrane protein</topology>
    </subcellularLocation>
</comment>
<reference evidence="7" key="1">
    <citation type="submission" date="2022-10" db="EMBL/GenBank/DDBJ databases">
        <title>Hoeflea sp. J2-29, isolated from marine algae.</title>
        <authorList>
            <person name="Kristyanto S."/>
            <person name="Kim J.M."/>
            <person name="Jeon C.O."/>
        </authorList>
    </citation>
    <scope>NUCLEOTIDE SEQUENCE</scope>
    <source>
        <strain evidence="7">J2-29</strain>
    </source>
</reference>
<comment type="similarity">
    <text evidence="2">Belongs to the ABC transporter superfamily.</text>
</comment>
<dbReference type="SUPFAM" id="SSF50331">
    <property type="entry name" value="MOP-like"/>
    <property type="match status" value="1"/>
</dbReference>
<accession>A0ABT3YE98</accession>
<dbReference type="InterPro" id="IPR047641">
    <property type="entry name" value="ABC_transpr_MalK/UgpC-like"/>
</dbReference>
<keyword evidence="3" id="KW-0813">Transport</keyword>
<dbReference type="RefSeq" id="WP_267612154.1">
    <property type="nucleotide sequence ID" value="NZ_JAOVZQ010000001.1"/>
</dbReference>
<dbReference type="CDD" id="cd03301">
    <property type="entry name" value="ABC_MalK_N"/>
    <property type="match status" value="1"/>
</dbReference>
<protein>
    <submittedName>
        <fullName evidence="7">Sn-glycerol-3-phosphate ABC transporter ATP-binding protein UgpC</fullName>
    </submittedName>
</protein>
<dbReference type="SUPFAM" id="SSF52540">
    <property type="entry name" value="P-loop containing nucleoside triphosphate hydrolases"/>
    <property type="match status" value="1"/>
</dbReference>
<evidence type="ECO:0000256" key="2">
    <source>
        <dbReference type="ARBA" id="ARBA00005417"/>
    </source>
</evidence>
<organism evidence="7 8">
    <name type="scientific">Hoeflea ulvae</name>
    <dbReference type="NCBI Taxonomy" id="2983764"/>
    <lineage>
        <taxon>Bacteria</taxon>
        <taxon>Pseudomonadati</taxon>
        <taxon>Pseudomonadota</taxon>
        <taxon>Alphaproteobacteria</taxon>
        <taxon>Hyphomicrobiales</taxon>
        <taxon>Rhizobiaceae</taxon>
        <taxon>Hoeflea</taxon>
    </lineage>
</organism>
<dbReference type="InterPro" id="IPR017871">
    <property type="entry name" value="ABC_transporter-like_CS"/>
</dbReference>
<evidence type="ECO:0000313" key="7">
    <source>
        <dbReference type="EMBL" id="MCY0094211.1"/>
    </source>
</evidence>
<dbReference type="NCBIfam" id="NF008653">
    <property type="entry name" value="PRK11650.1"/>
    <property type="match status" value="1"/>
</dbReference>
<dbReference type="Gene3D" id="2.40.50.100">
    <property type="match status" value="1"/>
</dbReference>
<evidence type="ECO:0000256" key="5">
    <source>
        <dbReference type="ARBA" id="ARBA00022840"/>
    </source>
</evidence>
<dbReference type="InterPro" id="IPR003439">
    <property type="entry name" value="ABC_transporter-like_ATP-bd"/>
</dbReference>
<dbReference type="InterPro" id="IPR013611">
    <property type="entry name" value="Transp-assoc_OB_typ2"/>
</dbReference>
<sequence length="364" mass="39505">MASVTLKQIGKSYGAVTAVEQFDLDIADGEFLVLLGPSGCGKSTTLRMIAGLESITTGDLMIGGTRVNDTDPKDRGVAMVFQNYALYPHKSVFDNMAMALKLQKMPKAEIAKRVNDVADMLGLTPYLERKPAALSGGQRQRVAIGRAIVRTPEVFLFDEPLSNLDAQLRVKMRMELQELHERLGVTSIYVTHDQVEAMTLADRIVILDRGRVAQIGTPREVYEQPATRFVASFIGSPAMNFMPAERAGTDWKITGTDLVIPGFGQLATEAAALTLGLRPEHIEVLPADTAPGDPWVFDATVKLAELLGADALLNLSVNGQPFLARVGGTDFPQAGETVRIRVDPARLHAFDPETELTVARAAQH</sequence>
<evidence type="ECO:0000313" key="8">
    <source>
        <dbReference type="Proteomes" id="UP001081283"/>
    </source>
</evidence>
<dbReference type="Proteomes" id="UP001081283">
    <property type="component" value="Unassembled WGS sequence"/>
</dbReference>
<keyword evidence="4" id="KW-0547">Nucleotide-binding</keyword>
<dbReference type="InterPro" id="IPR008995">
    <property type="entry name" value="Mo/tungstate-bd_C_term_dom"/>
</dbReference>
<dbReference type="Pfam" id="PF08402">
    <property type="entry name" value="TOBE_2"/>
    <property type="match status" value="1"/>
</dbReference>
<dbReference type="InterPro" id="IPR012340">
    <property type="entry name" value="NA-bd_OB-fold"/>
</dbReference>
<proteinExistence type="inferred from homology"/>
<keyword evidence="8" id="KW-1185">Reference proteome</keyword>
<dbReference type="Gene3D" id="3.40.50.300">
    <property type="entry name" value="P-loop containing nucleotide triphosphate hydrolases"/>
    <property type="match status" value="1"/>
</dbReference>
<comment type="caution">
    <text evidence="7">The sequence shown here is derived from an EMBL/GenBank/DDBJ whole genome shotgun (WGS) entry which is preliminary data.</text>
</comment>
<dbReference type="EMBL" id="JAOVZQ010000001">
    <property type="protein sequence ID" value="MCY0094211.1"/>
    <property type="molecule type" value="Genomic_DNA"/>
</dbReference>
<evidence type="ECO:0000256" key="4">
    <source>
        <dbReference type="ARBA" id="ARBA00022741"/>
    </source>
</evidence>
<dbReference type="InterPro" id="IPR027417">
    <property type="entry name" value="P-loop_NTPase"/>
</dbReference>
<evidence type="ECO:0000256" key="3">
    <source>
        <dbReference type="ARBA" id="ARBA00022448"/>
    </source>
</evidence>
<keyword evidence="5 7" id="KW-0067">ATP-binding</keyword>
<dbReference type="Gene3D" id="2.40.50.140">
    <property type="entry name" value="Nucleic acid-binding proteins"/>
    <property type="match status" value="1"/>
</dbReference>
<dbReference type="InterPro" id="IPR015855">
    <property type="entry name" value="ABC_transpr_MalK-like"/>
</dbReference>
<dbReference type="PROSITE" id="PS50893">
    <property type="entry name" value="ABC_TRANSPORTER_2"/>
    <property type="match status" value="1"/>
</dbReference>
<evidence type="ECO:0000256" key="1">
    <source>
        <dbReference type="ARBA" id="ARBA00004417"/>
    </source>
</evidence>
<name>A0ABT3YE98_9HYPH</name>
<gene>
    <name evidence="7" type="primary">ugpC</name>
    <name evidence="7" type="ORF">OEG82_09270</name>
</gene>
<dbReference type="Pfam" id="PF00005">
    <property type="entry name" value="ABC_tran"/>
    <property type="match status" value="1"/>
</dbReference>
<dbReference type="SMART" id="SM00382">
    <property type="entry name" value="AAA"/>
    <property type="match status" value="1"/>
</dbReference>
<dbReference type="PROSITE" id="PS00211">
    <property type="entry name" value="ABC_TRANSPORTER_1"/>
    <property type="match status" value="1"/>
</dbReference>
<dbReference type="GO" id="GO:0005524">
    <property type="term" value="F:ATP binding"/>
    <property type="evidence" value="ECO:0007669"/>
    <property type="project" value="UniProtKB-KW"/>
</dbReference>
<dbReference type="InterPro" id="IPR003593">
    <property type="entry name" value="AAA+_ATPase"/>
</dbReference>